<evidence type="ECO:0000313" key="3">
    <source>
        <dbReference type="Proteomes" id="UP000502196"/>
    </source>
</evidence>
<feature type="region of interest" description="Disordered" evidence="1">
    <location>
        <begin position="1"/>
        <end position="64"/>
    </location>
</feature>
<gene>
    <name evidence="2" type="ORF">COOX1_0141</name>
</gene>
<protein>
    <submittedName>
        <fullName evidence="2">Uncharacterized protein</fullName>
    </submittedName>
</protein>
<dbReference type="EMBL" id="LR792683">
    <property type="protein sequence ID" value="CAB3389886.1"/>
    <property type="molecule type" value="Genomic_DNA"/>
</dbReference>
<evidence type="ECO:0000256" key="1">
    <source>
        <dbReference type="SAM" id="MobiDB-lite"/>
    </source>
</evidence>
<reference evidence="2 3" key="1">
    <citation type="submission" date="2020-04" db="EMBL/GenBank/DDBJ databases">
        <authorList>
            <person name="Hogendoorn C."/>
        </authorList>
    </citation>
    <scope>NUCLEOTIDE SEQUENCE [LARGE SCALE GENOMIC DNA]</scope>
    <source>
        <strain evidence="2">COOX1</strain>
    </source>
</reference>
<sequence length="64" mass="7265">MIANPWIRRDKTEDGKPVGREEYRREPHREGRTPSRGLRVACGTPCGNAPAPVGREERRRLAAQ</sequence>
<name>A0A6F9E066_9BACL</name>
<feature type="compositionally biased region" description="Basic and acidic residues" evidence="1">
    <location>
        <begin position="7"/>
        <end position="33"/>
    </location>
</feature>
<evidence type="ECO:0000313" key="2">
    <source>
        <dbReference type="EMBL" id="CAB3389886.1"/>
    </source>
</evidence>
<proteinExistence type="predicted"/>
<feature type="compositionally biased region" description="Basic and acidic residues" evidence="1">
    <location>
        <begin position="54"/>
        <end position="64"/>
    </location>
</feature>
<dbReference type="Proteomes" id="UP000502196">
    <property type="component" value="Chromosome"/>
</dbReference>
<dbReference type="AlphaFoldDB" id="A0A6F9E066"/>
<accession>A0A6F9E066</accession>
<organism evidence="2 3">
    <name type="scientific">Kyrpidia spormannii</name>
    <dbReference type="NCBI Taxonomy" id="2055160"/>
    <lineage>
        <taxon>Bacteria</taxon>
        <taxon>Bacillati</taxon>
        <taxon>Bacillota</taxon>
        <taxon>Bacilli</taxon>
        <taxon>Bacillales</taxon>
        <taxon>Alicyclobacillaceae</taxon>
        <taxon>Kyrpidia</taxon>
    </lineage>
</organism>